<name>A0A699ULN4_TANCI</name>
<dbReference type="EMBL" id="BKCJ011335647">
    <property type="protein sequence ID" value="GFD22236.1"/>
    <property type="molecule type" value="Genomic_DNA"/>
</dbReference>
<organism evidence="1">
    <name type="scientific">Tanacetum cinerariifolium</name>
    <name type="common">Dalmatian daisy</name>
    <name type="synonym">Chrysanthemum cinerariifolium</name>
    <dbReference type="NCBI Taxonomy" id="118510"/>
    <lineage>
        <taxon>Eukaryota</taxon>
        <taxon>Viridiplantae</taxon>
        <taxon>Streptophyta</taxon>
        <taxon>Embryophyta</taxon>
        <taxon>Tracheophyta</taxon>
        <taxon>Spermatophyta</taxon>
        <taxon>Magnoliopsida</taxon>
        <taxon>eudicotyledons</taxon>
        <taxon>Gunneridae</taxon>
        <taxon>Pentapetalae</taxon>
        <taxon>asterids</taxon>
        <taxon>campanulids</taxon>
        <taxon>Asterales</taxon>
        <taxon>Asteraceae</taxon>
        <taxon>Asteroideae</taxon>
        <taxon>Anthemideae</taxon>
        <taxon>Anthemidinae</taxon>
        <taxon>Tanacetum</taxon>
    </lineage>
</organism>
<comment type="caution">
    <text evidence="1">The sequence shown here is derived from an EMBL/GenBank/DDBJ whole genome shotgun (WGS) entry which is preliminary data.</text>
</comment>
<dbReference type="AlphaFoldDB" id="A0A699ULN4"/>
<gene>
    <name evidence="1" type="ORF">Tci_894205</name>
</gene>
<evidence type="ECO:0000313" key="1">
    <source>
        <dbReference type="EMBL" id="GFD22236.1"/>
    </source>
</evidence>
<sequence length="40" mass="4148">VPTVRPKIPTVGLKVPAAKPTVAADKGNKGKAVKALARWI</sequence>
<proteinExistence type="predicted"/>
<protein>
    <submittedName>
        <fullName evidence="1">Uncharacterized protein</fullName>
    </submittedName>
</protein>
<accession>A0A699ULN4</accession>
<feature type="non-terminal residue" evidence="1">
    <location>
        <position position="1"/>
    </location>
</feature>
<reference evidence="1" key="1">
    <citation type="journal article" date="2019" name="Sci. Rep.">
        <title>Draft genome of Tanacetum cinerariifolium, the natural source of mosquito coil.</title>
        <authorList>
            <person name="Yamashiro T."/>
            <person name="Shiraishi A."/>
            <person name="Satake H."/>
            <person name="Nakayama K."/>
        </authorList>
    </citation>
    <scope>NUCLEOTIDE SEQUENCE</scope>
</reference>